<keyword evidence="2" id="KW-1185">Reference proteome</keyword>
<dbReference type="InterPro" id="IPR013784">
    <property type="entry name" value="Carb-bd-like_fold"/>
</dbReference>
<dbReference type="AlphaFoldDB" id="A0A521ESP7"/>
<evidence type="ECO:0000313" key="1">
    <source>
        <dbReference type="EMBL" id="SMO86978.1"/>
    </source>
</evidence>
<dbReference type="GO" id="GO:0030246">
    <property type="term" value="F:carbohydrate binding"/>
    <property type="evidence" value="ECO:0007669"/>
    <property type="project" value="InterPro"/>
</dbReference>
<dbReference type="SUPFAM" id="SSF49452">
    <property type="entry name" value="Starch-binding domain-like"/>
    <property type="match status" value="1"/>
</dbReference>
<accession>A0A521ESP7</accession>
<dbReference type="PROSITE" id="PS51257">
    <property type="entry name" value="PROKAR_LIPOPROTEIN"/>
    <property type="match status" value="1"/>
</dbReference>
<evidence type="ECO:0008006" key="3">
    <source>
        <dbReference type="Google" id="ProtNLM"/>
    </source>
</evidence>
<sequence length="116" mass="12890">MKHFVFTILVVSLSFSFSSCKTSTEPNEREKGHVSVLVIDQNEIPVKDIEIYLAPESILKVTDTNGRAFFTVDVGDYFIDADICCMGPGFIKYHVPVTVEKSDTVKQILHACSACL</sequence>
<name>A0A521ESP7_9BACT</name>
<protein>
    <recommendedName>
        <fullName evidence="3">Carboxypeptidase regulatory-like domain-containing protein</fullName>
    </recommendedName>
</protein>
<proteinExistence type="predicted"/>
<organism evidence="1 2">
    <name type="scientific">Gracilimonas mengyeensis</name>
    <dbReference type="NCBI Taxonomy" id="1302730"/>
    <lineage>
        <taxon>Bacteria</taxon>
        <taxon>Pseudomonadati</taxon>
        <taxon>Balneolota</taxon>
        <taxon>Balneolia</taxon>
        <taxon>Balneolales</taxon>
        <taxon>Balneolaceae</taxon>
        <taxon>Gracilimonas</taxon>
    </lineage>
</organism>
<reference evidence="1 2" key="1">
    <citation type="submission" date="2017-05" db="EMBL/GenBank/DDBJ databases">
        <authorList>
            <person name="Varghese N."/>
            <person name="Submissions S."/>
        </authorList>
    </citation>
    <scope>NUCLEOTIDE SEQUENCE [LARGE SCALE GENOMIC DNA]</scope>
    <source>
        <strain evidence="1 2">DSM 21985</strain>
    </source>
</reference>
<dbReference type="RefSeq" id="WP_142455410.1">
    <property type="nucleotide sequence ID" value="NZ_FXTP01000013.1"/>
</dbReference>
<dbReference type="EMBL" id="FXTP01000013">
    <property type="protein sequence ID" value="SMO86978.1"/>
    <property type="molecule type" value="Genomic_DNA"/>
</dbReference>
<evidence type="ECO:0000313" key="2">
    <source>
        <dbReference type="Proteomes" id="UP000317557"/>
    </source>
</evidence>
<dbReference type="Proteomes" id="UP000317557">
    <property type="component" value="Unassembled WGS sequence"/>
</dbReference>
<gene>
    <name evidence="1" type="ORF">SAMN06265219_113115</name>
</gene>